<evidence type="ECO:0000259" key="3">
    <source>
        <dbReference type="Pfam" id="PF17482"/>
    </source>
</evidence>
<feature type="domain" description="Tail sheath protein subtilisin-like" evidence="2">
    <location>
        <begin position="206"/>
        <end position="364"/>
    </location>
</feature>
<dbReference type="InterPro" id="IPR035089">
    <property type="entry name" value="Phage_sheath_subtilisin"/>
</dbReference>
<dbReference type="InterPro" id="IPR007067">
    <property type="entry name" value="Tail_sheath"/>
</dbReference>
<reference evidence="4" key="1">
    <citation type="journal article" date="2022" name="bioRxiv">
        <title>Thiovibrio frasassiensisgen. nov., sp. nov., an autotrophic, elemental sulfur disproportionating bacterium isolated from sulfidic karst sediment, and proposal of Thiovibrionaceae fam. nov.</title>
        <authorList>
            <person name="Aronson H."/>
            <person name="Thomas C."/>
            <person name="Bhattacharyya M."/>
            <person name="Eckstein S."/>
            <person name="Jensen S."/>
            <person name="Barco R."/>
            <person name="Macalady J."/>
            <person name="Amend J."/>
        </authorList>
    </citation>
    <scope>NUCLEOTIDE SEQUENCE</scope>
    <source>
        <strain evidence="4">RS19-109</strain>
    </source>
</reference>
<feature type="domain" description="Tail sheath protein C-terminal" evidence="3">
    <location>
        <begin position="374"/>
        <end position="473"/>
    </location>
</feature>
<evidence type="ECO:0000313" key="4">
    <source>
        <dbReference type="EMBL" id="MDG4475438.1"/>
    </source>
</evidence>
<sequence length="476" mass="50832">MASKNISFDTILASLRKPGKYGEFNLRLAVRTLPANKQRMLIVGQRLAAGSVAEKVPTLAFSDAQAADYFGQGSVAHLMTRAAIVANPYLDLTIVALDDAATGVAALGSTKINGPATSSGSNTVFIANRKIEVGVVSGDTAASMATTLNTELAKYPDLPVTAEVDGGDTEKVNFTAKNKGTLGNQIGITFSSTATGVTSTIVAMNGGAVDPDIAAALATVFAEQYHVVATPYNDETSITALRTHLFSVSGSLEKRPGIGFYGNTGALAATTTLSGLINDGRIYAPYLRGTRSLPYELAAAFSSVVAFEEDPAMPLNTLELKGIHAPAIDQRLSRTEQENCLYNGVTPLEVGPGERVQIVRAVSTYVQDAQGVDDISLLDITTIRSLDYSRKAWLDRISLRFPRSKKTARVKSAIYTELLDVSYKLEELEILENVDEHKSKLLVEDDLQDPTRVNAAIPADVVNGLHVFAARIDLYL</sequence>
<dbReference type="Proteomes" id="UP001154240">
    <property type="component" value="Unassembled WGS sequence"/>
</dbReference>
<protein>
    <submittedName>
        <fullName evidence="4">Phage tail sheath subtilisin-like domain-containing protein</fullName>
    </submittedName>
</protein>
<dbReference type="Pfam" id="PF04984">
    <property type="entry name" value="Phage_sheath_1"/>
    <property type="match status" value="1"/>
</dbReference>
<dbReference type="Pfam" id="PF17482">
    <property type="entry name" value="Phage_sheath_1C"/>
    <property type="match status" value="1"/>
</dbReference>
<dbReference type="PIRSF" id="PIRSF007349">
    <property type="entry name" value="Tsp_L"/>
    <property type="match status" value="1"/>
</dbReference>
<reference evidence="4" key="2">
    <citation type="submission" date="2022-10" db="EMBL/GenBank/DDBJ databases">
        <authorList>
            <person name="Aronson H.S."/>
        </authorList>
    </citation>
    <scope>NUCLEOTIDE SEQUENCE</scope>
    <source>
        <strain evidence="4">RS19-109</strain>
    </source>
</reference>
<evidence type="ECO:0000313" key="5">
    <source>
        <dbReference type="Proteomes" id="UP001154240"/>
    </source>
</evidence>
<evidence type="ECO:0000256" key="1">
    <source>
        <dbReference type="ARBA" id="ARBA00008005"/>
    </source>
</evidence>
<gene>
    <name evidence="4" type="ORF">OLX77_04605</name>
</gene>
<name>A0A9X4MH51_9BACT</name>
<dbReference type="RefSeq" id="WP_307632410.1">
    <property type="nucleotide sequence ID" value="NZ_JAPHEH010000001.1"/>
</dbReference>
<dbReference type="EMBL" id="JAPHEH010000001">
    <property type="protein sequence ID" value="MDG4475438.1"/>
    <property type="molecule type" value="Genomic_DNA"/>
</dbReference>
<keyword evidence="5" id="KW-1185">Reference proteome</keyword>
<comment type="similarity">
    <text evidence="1">Belongs to the myoviridae tail sheath protein family.</text>
</comment>
<organism evidence="4 5">
    <name type="scientific">Thiovibrio frasassiensis</name>
    <dbReference type="NCBI Taxonomy" id="2984131"/>
    <lineage>
        <taxon>Bacteria</taxon>
        <taxon>Pseudomonadati</taxon>
        <taxon>Thermodesulfobacteriota</taxon>
        <taxon>Desulfobulbia</taxon>
        <taxon>Desulfobulbales</taxon>
        <taxon>Thiovibrionaceae</taxon>
        <taxon>Thiovibrio</taxon>
    </lineage>
</organism>
<dbReference type="InterPro" id="IPR020287">
    <property type="entry name" value="Tail_sheath_C"/>
</dbReference>
<accession>A0A9X4MH51</accession>
<comment type="caution">
    <text evidence="4">The sequence shown here is derived from an EMBL/GenBank/DDBJ whole genome shotgun (WGS) entry which is preliminary data.</text>
</comment>
<proteinExistence type="inferred from homology"/>
<dbReference type="AlphaFoldDB" id="A0A9X4MH51"/>
<evidence type="ECO:0000259" key="2">
    <source>
        <dbReference type="Pfam" id="PF04984"/>
    </source>
</evidence>